<reference evidence="1 2" key="1">
    <citation type="submission" date="2021-03" db="EMBL/GenBank/DDBJ databases">
        <title>Complete genome of Polaribacter_sp.SM13.</title>
        <authorList>
            <person name="Jeong S.W."/>
            <person name="Bae J.W."/>
        </authorList>
    </citation>
    <scope>NUCLEOTIDE SEQUENCE [LARGE SCALE GENOMIC DNA]</scope>
    <source>
        <strain evidence="1 2">SM13</strain>
    </source>
</reference>
<evidence type="ECO:0000313" key="1">
    <source>
        <dbReference type="EMBL" id="QTE23558.1"/>
    </source>
</evidence>
<dbReference type="EMBL" id="CP071869">
    <property type="protein sequence ID" value="QTE23558.1"/>
    <property type="molecule type" value="Genomic_DNA"/>
</dbReference>
<dbReference type="AlphaFoldDB" id="A0A975CPW3"/>
<gene>
    <name evidence="1" type="ORF">J3359_04545</name>
</gene>
<proteinExistence type="predicted"/>
<organism evidence="1 2">
    <name type="scientific">Polaribacter cellanae</name>
    <dbReference type="NCBI Taxonomy" id="2818493"/>
    <lineage>
        <taxon>Bacteria</taxon>
        <taxon>Pseudomonadati</taxon>
        <taxon>Bacteroidota</taxon>
        <taxon>Flavobacteriia</taxon>
        <taxon>Flavobacteriales</taxon>
        <taxon>Flavobacteriaceae</taxon>
    </lineage>
</organism>
<accession>A0A975CPW3</accession>
<dbReference type="Proteomes" id="UP000663920">
    <property type="component" value="Chromosome"/>
</dbReference>
<evidence type="ECO:0000313" key="2">
    <source>
        <dbReference type="Proteomes" id="UP000663920"/>
    </source>
</evidence>
<sequence length="93" mass="10455">MTHFIALKHSLDHASNANQGLVSSLELDQTSDLDSDCSICGIYLNVEISKTLNFTYTLLVPKLLTEPIFKNEEDFTSLIFYLKKSRAPPTFTV</sequence>
<dbReference type="RefSeq" id="WP_208079565.1">
    <property type="nucleotide sequence ID" value="NZ_CP071869.1"/>
</dbReference>
<keyword evidence="2" id="KW-1185">Reference proteome</keyword>
<dbReference type="KEGG" id="pcea:J3359_04545"/>
<name>A0A975CPW3_9FLAO</name>
<protein>
    <submittedName>
        <fullName evidence="1">Uncharacterized protein</fullName>
    </submittedName>
</protein>